<evidence type="ECO:0000313" key="7">
    <source>
        <dbReference type="Proteomes" id="UP000256763"/>
    </source>
</evidence>
<dbReference type="PANTHER" id="PTHR38102">
    <property type="entry name" value="PERIPLASMIC CHAPERONE SPY"/>
    <property type="match status" value="1"/>
</dbReference>
<evidence type="ECO:0000256" key="1">
    <source>
        <dbReference type="ARBA" id="ARBA00004418"/>
    </source>
</evidence>
<dbReference type="EMBL" id="NFZW01000023">
    <property type="protein sequence ID" value="RFA33078.1"/>
    <property type="molecule type" value="Genomic_DNA"/>
</dbReference>
<evidence type="ECO:0000256" key="3">
    <source>
        <dbReference type="ARBA" id="ARBA00022729"/>
    </source>
</evidence>
<feature type="region of interest" description="Disordered" evidence="5">
    <location>
        <begin position="152"/>
        <end position="185"/>
    </location>
</feature>
<gene>
    <name evidence="6" type="ORF">CAL65_18075</name>
</gene>
<evidence type="ECO:0008006" key="8">
    <source>
        <dbReference type="Google" id="ProtNLM"/>
    </source>
</evidence>
<protein>
    <recommendedName>
        <fullName evidence="8">Zinc resistance-associated protein</fullName>
    </recommendedName>
</protein>
<dbReference type="AlphaFoldDB" id="A0A3E0WJY0"/>
<evidence type="ECO:0000256" key="4">
    <source>
        <dbReference type="ARBA" id="ARBA00022764"/>
    </source>
</evidence>
<sequence length="185" mass="20902">MQLRRLKLRQNLFRPRSRCMNRMKRYAAGLGTALVLSLGINATVAAEAPTGAKNFAASGMPMHPKGFERLSRHLELTETQQEQIQAILDSARPELHALHQQIREQYRTIGEHTQSGFDETAVRSEAEKLGELVAEATVLGARVRATVQEVLTDEQKAKLSERRHHRPGPRHHRPGPRHHRGHNAE</sequence>
<accession>A0A3E0WJY0</accession>
<keyword evidence="3" id="KW-0732">Signal</keyword>
<keyword evidence="4" id="KW-0574">Periplasm</keyword>
<dbReference type="GO" id="GO:0030288">
    <property type="term" value="C:outer membrane-bounded periplasmic space"/>
    <property type="evidence" value="ECO:0007669"/>
    <property type="project" value="TreeGrafter"/>
</dbReference>
<reference evidence="7" key="1">
    <citation type="submission" date="2017-05" db="EMBL/GenBank/DDBJ databases">
        <authorList>
            <person name="Sharma S."/>
            <person name="Sidhu C."/>
            <person name="Pinnaka A.K."/>
        </authorList>
    </citation>
    <scope>NUCLEOTIDE SEQUENCE [LARGE SCALE GENOMIC DNA]</scope>
    <source>
        <strain evidence="7">AK93</strain>
    </source>
</reference>
<dbReference type="InterPro" id="IPR052211">
    <property type="entry name" value="Cpx_auxiliary_protein"/>
</dbReference>
<dbReference type="Proteomes" id="UP000256763">
    <property type="component" value="Unassembled WGS sequence"/>
</dbReference>
<dbReference type="PANTHER" id="PTHR38102:SF1">
    <property type="entry name" value="PERIPLASMIC CHAPERONE SPY"/>
    <property type="match status" value="1"/>
</dbReference>
<feature type="compositionally biased region" description="Basic residues" evidence="5">
    <location>
        <begin position="161"/>
        <end position="185"/>
    </location>
</feature>
<evidence type="ECO:0000256" key="2">
    <source>
        <dbReference type="ARBA" id="ARBA00008441"/>
    </source>
</evidence>
<dbReference type="GO" id="GO:0051082">
    <property type="term" value="F:unfolded protein binding"/>
    <property type="evidence" value="ECO:0007669"/>
    <property type="project" value="TreeGrafter"/>
</dbReference>
<keyword evidence="7" id="KW-1185">Reference proteome</keyword>
<evidence type="ECO:0000313" key="6">
    <source>
        <dbReference type="EMBL" id="RFA33078.1"/>
    </source>
</evidence>
<comment type="subcellular location">
    <subcellularLocation>
        <location evidence="1">Periplasm</location>
    </subcellularLocation>
</comment>
<organism evidence="6 7">
    <name type="scientific">Alkalilimnicola ehrlichii</name>
    <dbReference type="NCBI Taxonomy" id="351052"/>
    <lineage>
        <taxon>Bacteria</taxon>
        <taxon>Pseudomonadati</taxon>
        <taxon>Pseudomonadota</taxon>
        <taxon>Gammaproteobacteria</taxon>
        <taxon>Chromatiales</taxon>
        <taxon>Ectothiorhodospiraceae</taxon>
        <taxon>Alkalilimnicola</taxon>
    </lineage>
</organism>
<dbReference type="Gene3D" id="1.20.120.1490">
    <property type="match status" value="1"/>
</dbReference>
<name>A0A3E0WJY0_9GAMM</name>
<dbReference type="InterPro" id="IPR012899">
    <property type="entry name" value="LTXXQ"/>
</dbReference>
<comment type="similarity">
    <text evidence="2">Belongs to the CpxP/Spy family.</text>
</comment>
<dbReference type="Pfam" id="PF07813">
    <property type="entry name" value="LTXXQ"/>
    <property type="match status" value="1"/>
</dbReference>
<dbReference type="CDD" id="cd09916">
    <property type="entry name" value="CpxP_like"/>
    <property type="match status" value="1"/>
</dbReference>
<proteinExistence type="inferred from homology"/>
<comment type="caution">
    <text evidence="6">The sequence shown here is derived from an EMBL/GenBank/DDBJ whole genome shotgun (WGS) entry which is preliminary data.</text>
</comment>
<evidence type="ECO:0000256" key="5">
    <source>
        <dbReference type="SAM" id="MobiDB-lite"/>
    </source>
</evidence>